<feature type="domain" description="Sulfotransferase" evidence="3">
    <location>
        <begin position="21"/>
        <end position="220"/>
    </location>
</feature>
<dbReference type="PANTHER" id="PTHR10605:SF56">
    <property type="entry name" value="BIFUNCTIONAL HEPARAN SULFATE N-DEACETYLASE_N-SULFOTRANSFERASE"/>
    <property type="match status" value="1"/>
</dbReference>
<reference evidence="4 5" key="1">
    <citation type="submission" date="2006-08" db="EMBL/GenBank/DDBJ databases">
        <title>Complete sequence of Maricaulis maris MCS10.</title>
        <authorList>
            <consortium name="US DOE Joint Genome Institute"/>
            <person name="Copeland A."/>
            <person name="Lucas S."/>
            <person name="Lapidus A."/>
            <person name="Barry K."/>
            <person name="Detter J.C."/>
            <person name="Glavina del Rio T."/>
            <person name="Hammon N."/>
            <person name="Israni S."/>
            <person name="Dalin E."/>
            <person name="Tice H."/>
            <person name="Pitluck S."/>
            <person name="Saunders E."/>
            <person name="Brettin T."/>
            <person name="Bruce D."/>
            <person name="Han C."/>
            <person name="Tapia R."/>
            <person name="Gilna P."/>
            <person name="Schmutz J."/>
            <person name="Larimer F."/>
            <person name="Land M."/>
            <person name="Hauser L."/>
            <person name="Kyrpides N."/>
            <person name="Mikhailova N."/>
            <person name="Viollier P."/>
            <person name="Stephens C."/>
            <person name="Richardson P."/>
        </authorList>
    </citation>
    <scope>NUCLEOTIDE SEQUENCE [LARGE SCALE GENOMIC DNA]</scope>
    <source>
        <strain evidence="4 5">MCS10</strain>
    </source>
</reference>
<protein>
    <recommendedName>
        <fullName evidence="3">Sulfotransferase domain-containing protein</fullName>
    </recommendedName>
</protein>
<evidence type="ECO:0000256" key="1">
    <source>
        <dbReference type="ARBA" id="ARBA00022679"/>
    </source>
</evidence>
<keyword evidence="1" id="KW-0808">Transferase</keyword>
<organism evidence="4 5">
    <name type="scientific">Maricaulis maris (strain MCS10)</name>
    <name type="common">Caulobacter maris</name>
    <dbReference type="NCBI Taxonomy" id="394221"/>
    <lineage>
        <taxon>Bacteria</taxon>
        <taxon>Pseudomonadati</taxon>
        <taxon>Pseudomonadota</taxon>
        <taxon>Alphaproteobacteria</taxon>
        <taxon>Maricaulales</taxon>
        <taxon>Maricaulaceae</taxon>
        <taxon>Maricaulis</taxon>
    </lineage>
</organism>
<gene>
    <name evidence="4" type="ordered locus">Mmar10_1971</name>
</gene>
<dbReference type="PANTHER" id="PTHR10605">
    <property type="entry name" value="HEPARAN SULFATE SULFOTRANSFERASE"/>
    <property type="match status" value="1"/>
</dbReference>
<dbReference type="Gene3D" id="3.40.50.300">
    <property type="entry name" value="P-loop containing nucleotide triphosphate hydrolases"/>
    <property type="match status" value="1"/>
</dbReference>
<proteinExistence type="predicted"/>
<dbReference type="Proteomes" id="UP000001964">
    <property type="component" value="Chromosome"/>
</dbReference>
<dbReference type="SUPFAM" id="SSF52540">
    <property type="entry name" value="P-loop containing nucleoside triphosphate hydrolases"/>
    <property type="match status" value="1"/>
</dbReference>
<keyword evidence="2" id="KW-0325">Glycoprotein</keyword>
<evidence type="ECO:0000313" key="5">
    <source>
        <dbReference type="Proteomes" id="UP000001964"/>
    </source>
</evidence>
<dbReference type="eggNOG" id="COG4424">
    <property type="taxonomic scope" value="Bacteria"/>
</dbReference>
<dbReference type="OrthoDB" id="981508at2"/>
<dbReference type="EMBL" id="CP000449">
    <property type="protein sequence ID" value="ABI66263.1"/>
    <property type="molecule type" value="Genomic_DNA"/>
</dbReference>
<keyword evidence="5" id="KW-1185">Reference proteome</keyword>
<dbReference type="RefSeq" id="WP_011643908.1">
    <property type="nucleotide sequence ID" value="NC_008347.1"/>
</dbReference>
<evidence type="ECO:0000256" key="2">
    <source>
        <dbReference type="ARBA" id="ARBA00023180"/>
    </source>
</evidence>
<name>Q0AN74_MARMM</name>
<sequence length="324" mass="36620">MRRDTRPNGEAFEAPAQVWPNFLVIGAPKSGTTSLYHYLNQHPDVFLSKIRKEGRFFSGVGDGSVYWPDFYHFDTAPDVSDYQALFAGHEGQARIGDVSPDYYAYAPIAARRVMTFCGPDTRIIAILRNPVDRTWSHYLQNVRRDAEFYSFEKALADEPRRIAANWGFQWLYADTGRYAARLRQYRDRFANMLVLLQDELDQDGPGTVRRIFEFLEIDADAPVTVEQRFNTGGIPRSKMPILEGAHDHRDADSFEQLHAELVAPVSGVSGATSADGVYPPIQEDAVSIPPMQSETRALLQARFEPEIAALEDLLGRSLDQWRAS</sequence>
<dbReference type="InterPro" id="IPR000863">
    <property type="entry name" value="Sulfotransferase_dom"/>
</dbReference>
<accession>Q0AN74</accession>
<dbReference type="STRING" id="394221.Mmar10_1971"/>
<dbReference type="AlphaFoldDB" id="Q0AN74"/>
<evidence type="ECO:0000313" key="4">
    <source>
        <dbReference type="EMBL" id="ABI66263.1"/>
    </source>
</evidence>
<dbReference type="KEGG" id="mmr:Mmar10_1971"/>
<dbReference type="GO" id="GO:0008146">
    <property type="term" value="F:sulfotransferase activity"/>
    <property type="evidence" value="ECO:0007669"/>
    <property type="project" value="InterPro"/>
</dbReference>
<dbReference type="InterPro" id="IPR027417">
    <property type="entry name" value="P-loop_NTPase"/>
</dbReference>
<evidence type="ECO:0000259" key="3">
    <source>
        <dbReference type="Pfam" id="PF00685"/>
    </source>
</evidence>
<dbReference type="HOGENOM" id="CLU_017703_1_1_5"/>
<dbReference type="InterPro" id="IPR037359">
    <property type="entry name" value="NST/OST"/>
</dbReference>
<dbReference type="Pfam" id="PF00685">
    <property type="entry name" value="Sulfotransfer_1"/>
    <property type="match status" value="1"/>
</dbReference>